<name>A0ABN8HVG8_9NEOP</name>
<dbReference type="EMBL" id="OW152823">
    <property type="protein sequence ID" value="CAH2039835.1"/>
    <property type="molecule type" value="Genomic_DNA"/>
</dbReference>
<protein>
    <submittedName>
        <fullName evidence="1">Uncharacterized protein</fullName>
    </submittedName>
</protein>
<sequence>MIASGRVPFEAYSGVTRVGPVEGDGCTSSYLCDAPSSHDGGAISQWRADLSAAATAVRTRKPLAYLPLRS</sequence>
<accession>A0ABN8HVG8</accession>
<evidence type="ECO:0000313" key="1">
    <source>
        <dbReference type="EMBL" id="CAH2039835.1"/>
    </source>
</evidence>
<reference evidence="1" key="1">
    <citation type="submission" date="2022-03" db="EMBL/GenBank/DDBJ databases">
        <authorList>
            <person name="Martin H S."/>
        </authorList>
    </citation>
    <scope>NUCLEOTIDE SEQUENCE</scope>
</reference>
<proteinExistence type="predicted"/>
<organism evidence="1 2">
    <name type="scientific">Iphiclides podalirius</name>
    <name type="common">scarce swallowtail</name>
    <dbReference type="NCBI Taxonomy" id="110791"/>
    <lineage>
        <taxon>Eukaryota</taxon>
        <taxon>Metazoa</taxon>
        <taxon>Ecdysozoa</taxon>
        <taxon>Arthropoda</taxon>
        <taxon>Hexapoda</taxon>
        <taxon>Insecta</taxon>
        <taxon>Pterygota</taxon>
        <taxon>Neoptera</taxon>
        <taxon>Endopterygota</taxon>
        <taxon>Lepidoptera</taxon>
        <taxon>Glossata</taxon>
        <taxon>Ditrysia</taxon>
        <taxon>Papilionoidea</taxon>
        <taxon>Papilionidae</taxon>
        <taxon>Papilioninae</taxon>
        <taxon>Iphiclides</taxon>
    </lineage>
</organism>
<keyword evidence="2" id="KW-1185">Reference proteome</keyword>
<gene>
    <name evidence="1" type="ORF">IPOD504_LOCUS2031</name>
</gene>
<dbReference type="Proteomes" id="UP000837857">
    <property type="component" value="Chromosome 11"/>
</dbReference>
<feature type="non-terminal residue" evidence="1">
    <location>
        <position position="70"/>
    </location>
</feature>
<evidence type="ECO:0000313" key="2">
    <source>
        <dbReference type="Proteomes" id="UP000837857"/>
    </source>
</evidence>